<reference evidence="2" key="1">
    <citation type="journal article" date="2021" name="PeerJ">
        <title>Extensive microbial diversity within the chicken gut microbiome revealed by metagenomics and culture.</title>
        <authorList>
            <person name="Gilroy R."/>
            <person name="Ravi A."/>
            <person name="Getino M."/>
            <person name="Pursley I."/>
            <person name="Horton D.L."/>
            <person name="Alikhan N.F."/>
            <person name="Baker D."/>
            <person name="Gharbi K."/>
            <person name="Hall N."/>
            <person name="Watson M."/>
            <person name="Adriaenssens E.M."/>
            <person name="Foster-Nyarko E."/>
            <person name="Jarju S."/>
            <person name="Secka A."/>
            <person name="Antonio M."/>
            <person name="Oren A."/>
            <person name="Chaudhuri R.R."/>
            <person name="La Ragione R."/>
            <person name="Hildebrand F."/>
            <person name="Pallen M.J."/>
        </authorList>
    </citation>
    <scope>NUCLEOTIDE SEQUENCE</scope>
    <source>
        <strain evidence="2">CHK192-9172</strain>
    </source>
</reference>
<gene>
    <name evidence="2" type="ORF">IAA08_07400</name>
</gene>
<dbReference type="InterPro" id="IPR025877">
    <property type="entry name" value="MobA-like_NTP_Trfase"/>
</dbReference>
<feature type="domain" description="MobA-like NTP transferase" evidence="1">
    <location>
        <begin position="6"/>
        <end position="167"/>
    </location>
</feature>
<name>A0A9D2D361_9FIRM</name>
<dbReference type="Proteomes" id="UP000824024">
    <property type="component" value="Unassembled WGS sequence"/>
</dbReference>
<dbReference type="CDD" id="cd04182">
    <property type="entry name" value="GT_2_like_f"/>
    <property type="match status" value="1"/>
</dbReference>
<dbReference type="EMBL" id="DXCH01000205">
    <property type="protein sequence ID" value="HIZ07743.1"/>
    <property type="molecule type" value="Genomic_DNA"/>
</dbReference>
<proteinExistence type="predicted"/>
<reference evidence="2" key="2">
    <citation type="submission" date="2021-04" db="EMBL/GenBank/DDBJ databases">
        <authorList>
            <person name="Gilroy R."/>
        </authorList>
    </citation>
    <scope>NUCLEOTIDE SEQUENCE</scope>
    <source>
        <strain evidence="2">CHK192-9172</strain>
    </source>
</reference>
<dbReference type="InterPro" id="IPR029044">
    <property type="entry name" value="Nucleotide-diphossugar_trans"/>
</dbReference>
<dbReference type="PANTHER" id="PTHR43777">
    <property type="entry name" value="MOLYBDENUM COFACTOR CYTIDYLYLTRANSFERASE"/>
    <property type="match status" value="1"/>
</dbReference>
<dbReference type="AlphaFoldDB" id="A0A9D2D361"/>
<dbReference type="Gene3D" id="3.90.550.10">
    <property type="entry name" value="Spore Coat Polysaccharide Biosynthesis Protein SpsA, Chain A"/>
    <property type="match status" value="1"/>
</dbReference>
<dbReference type="SUPFAM" id="SSF53448">
    <property type="entry name" value="Nucleotide-diphospho-sugar transferases"/>
    <property type="match status" value="1"/>
</dbReference>
<protein>
    <submittedName>
        <fullName evidence="2">Nucleotidyltransferase family protein</fullName>
    </submittedName>
</protein>
<dbReference type="PANTHER" id="PTHR43777:SF1">
    <property type="entry name" value="MOLYBDENUM COFACTOR CYTIDYLYLTRANSFERASE"/>
    <property type="match status" value="1"/>
</dbReference>
<sequence length="194" mass="22239">MRLAVICLAAGYSRRFPENKLLYPLSGKPLFAWGLEALETFARRCGGTVYTVTQYPQIIRYCEKKGLPYALNCPDTNTGKASSIKMGLETAKDCWDCYLFQVADQPWIDPDILERFWMEYQSSGKGIGCVCDRMGEIKNPVIFSCSYRNLLLELQGDEGGRKILEQFPEDVWKFPVNKEHFFYDIDTKGDLPDE</sequence>
<dbReference type="GO" id="GO:0016779">
    <property type="term" value="F:nucleotidyltransferase activity"/>
    <property type="evidence" value="ECO:0007669"/>
    <property type="project" value="UniProtKB-ARBA"/>
</dbReference>
<evidence type="ECO:0000313" key="2">
    <source>
        <dbReference type="EMBL" id="HIZ07743.1"/>
    </source>
</evidence>
<accession>A0A9D2D361</accession>
<organism evidence="2 3">
    <name type="scientific">Candidatus Eubacterium avistercoris</name>
    <dbReference type="NCBI Taxonomy" id="2838567"/>
    <lineage>
        <taxon>Bacteria</taxon>
        <taxon>Bacillati</taxon>
        <taxon>Bacillota</taxon>
        <taxon>Clostridia</taxon>
        <taxon>Eubacteriales</taxon>
        <taxon>Eubacteriaceae</taxon>
        <taxon>Eubacterium</taxon>
    </lineage>
</organism>
<evidence type="ECO:0000313" key="3">
    <source>
        <dbReference type="Proteomes" id="UP000824024"/>
    </source>
</evidence>
<comment type="caution">
    <text evidence="2">The sequence shown here is derived from an EMBL/GenBank/DDBJ whole genome shotgun (WGS) entry which is preliminary data.</text>
</comment>
<evidence type="ECO:0000259" key="1">
    <source>
        <dbReference type="Pfam" id="PF12804"/>
    </source>
</evidence>
<dbReference type="Pfam" id="PF12804">
    <property type="entry name" value="NTP_transf_3"/>
    <property type="match status" value="1"/>
</dbReference>